<name>A0ABT0B9M6_9SPHN</name>
<proteinExistence type="predicted"/>
<dbReference type="Proteomes" id="UP001162881">
    <property type="component" value="Unassembled WGS sequence"/>
</dbReference>
<reference evidence="1" key="1">
    <citation type="submission" date="2022-03" db="EMBL/GenBank/DDBJ databases">
        <title>Identification of a novel bacterium isolated from mangrove sediments.</title>
        <authorList>
            <person name="Pan X."/>
        </authorList>
    </citation>
    <scope>NUCLEOTIDE SEQUENCE</scope>
    <source>
        <strain evidence="1">B1949</strain>
    </source>
</reference>
<organism evidence="1 2">
    <name type="scientific">Novosphingobium organovorum</name>
    <dbReference type="NCBI Taxonomy" id="2930092"/>
    <lineage>
        <taxon>Bacteria</taxon>
        <taxon>Pseudomonadati</taxon>
        <taxon>Pseudomonadota</taxon>
        <taxon>Alphaproteobacteria</taxon>
        <taxon>Sphingomonadales</taxon>
        <taxon>Sphingomonadaceae</taxon>
        <taxon>Novosphingobium</taxon>
    </lineage>
</organism>
<protein>
    <recommendedName>
        <fullName evidence="3">Transposase</fullName>
    </recommendedName>
</protein>
<evidence type="ECO:0008006" key="3">
    <source>
        <dbReference type="Google" id="ProtNLM"/>
    </source>
</evidence>
<evidence type="ECO:0000313" key="2">
    <source>
        <dbReference type="Proteomes" id="UP001162881"/>
    </source>
</evidence>
<sequence length="66" mass="7489">MRTRPGICQRKKRFASEAEALAVAEKAPFHLRPYRCGLCGAFHLTSRTKGMKLPAFELARRRTKNG</sequence>
<dbReference type="RefSeq" id="WP_244016687.1">
    <property type="nucleotide sequence ID" value="NZ_JALHLF010000005.1"/>
</dbReference>
<gene>
    <name evidence="1" type="ORF">MTR62_02390</name>
</gene>
<keyword evidence="2" id="KW-1185">Reference proteome</keyword>
<accession>A0ABT0B9M6</accession>
<evidence type="ECO:0000313" key="1">
    <source>
        <dbReference type="EMBL" id="MCJ2181563.1"/>
    </source>
</evidence>
<dbReference type="EMBL" id="JALHLF010000005">
    <property type="protein sequence ID" value="MCJ2181563.1"/>
    <property type="molecule type" value="Genomic_DNA"/>
</dbReference>
<comment type="caution">
    <text evidence="1">The sequence shown here is derived from an EMBL/GenBank/DDBJ whole genome shotgun (WGS) entry which is preliminary data.</text>
</comment>